<proteinExistence type="predicted"/>
<accession>A0A1T5HTE3</accession>
<reference evidence="1 2" key="1">
    <citation type="submission" date="2017-02" db="EMBL/GenBank/DDBJ databases">
        <authorList>
            <person name="Peterson S.W."/>
        </authorList>
    </citation>
    <scope>NUCLEOTIDE SEQUENCE [LARGE SCALE GENOMIC DNA]</scope>
    <source>
        <strain evidence="1 2">DSM 24412</strain>
    </source>
</reference>
<organism evidence="1 2">
    <name type="scientific">Alkalitalea saponilacus</name>
    <dbReference type="NCBI Taxonomy" id="889453"/>
    <lineage>
        <taxon>Bacteria</taxon>
        <taxon>Pseudomonadati</taxon>
        <taxon>Bacteroidota</taxon>
        <taxon>Bacteroidia</taxon>
        <taxon>Marinilabiliales</taxon>
        <taxon>Marinilabiliaceae</taxon>
        <taxon>Alkalitalea</taxon>
    </lineage>
</organism>
<name>A0A1T5HTE3_9BACT</name>
<evidence type="ECO:0000313" key="1">
    <source>
        <dbReference type="EMBL" id="SKC23956.1"/>
    </source>
</evidence>
<dbReference type="EMBL" id="FUYV01000024">
    <property type="protein sequence ID" value="SKC23956.1"/>
    <property type="molecule type" value="Genomic_DNA"/>
</dbReference>
<keyword evidence="2" id="KW-1185">Reference proteome</keyword>
<dbReference type="AlphaFoldDB" id="A0A1T5HTE3"/>
<dbReference type="STRING" id="889453.SAMN03080601_03243"/>
<sequence length="40" mass="4570">MVAFTIIATHLLSNKKNSCSFIIESLKLQLNYNQKIEKTS</sequence>
<gene>
    <name evidence="1" type="ORF">SAMN03080601_03243</name>
</gene>
<protein>
    <submittedName>
        <fullName evidence="1">Uncharacterized protein</fullName>
    </submittedName>
</protein>
<dbReference type="Proteomes" id="UP000191055">
    <property type="component" value="Unassembled WGS sequence"/>
</dbReference>
<evidence type="ECO:0000313" key="2">
    <source>
        <dbReference type="Proteomes" id="UP000191055"/>
    </source>
</evidence>